<proteinExistence type="predicted"/>
<accession>A6G349</accession>
<evidence type="ECO:0000313" key="4">
    <source>
        <dbReference type="Proteomes" id="UP000005801"/>
    </source>
</evidence>
<protein>
    <submittedName>
        <fullName evidence="3">Uncharacterized protein</fullName>
    </submittedName>
</protein>
<dbReference type="RefSeq" id="WP_006971148.1">
    <property type="nucleotide sequence ID" value="NZ_ABCS01000017.1"/>
</dbReference>
<gene>
    <name evidence="3" type="ORF">PPSIR1_16470</name>
</gene>
<dbReference type="OrthoDB" id="9883835at2"/>
<organism evidence="3 4">
    <name type="scientific">Plesiocystis pacifica SIR-1</name>
    <dbReference type="NCBI Taxonomy" id="391625"/>
    <lineage>
        <taxon>Bacteria</taxon>
        <taxon>Pseudomonadati</taxon>
        <taxon>Myxococcota</taxon>
        <taxon>Polyangia</taxon>
        <taxon>Nannocystales</taxon>
        <taxon>Nannocystaceae</taxon>
        <taxon>Plesiocystis</taxon>
    </lineage>
</organism>
<feature type="transmembrane region" description="Helical" evidence="2">
    <location>
        <begin position="63"/>
        <end position="89"/>
    </location>
</feature>
<dbReference type="EMBL" id="ABCS01000017">
    <property type="protein sequence ID" value="EDM79674.1"/>
    <property type="molecule type" value="Genomic_DNA"/>
</dbReference>
<evidence type="ECO:0000256" key="2">
    <source>
        <dbReference type="SAM" id="Phobius"/>
    </source>
</evidence>
<comment type="caution">
    <text evidence="3">The sequence shown here is derived from an EMBL/GenBank/DDBJ whole genome shotgun (WGS) entry which is preliminary data.</text>
</comment>
<feature type="compositionally biased region" description="Basic and acidic residues" evidence="1">
    <location>
        <begin position="294"/>
        <end position="308"/>
    </location>
</feature>
<evidence type="ECO:0000313" key="3">
    <source>
        <dbReference type="EMBL" id="EDM79674.1"/>
    </source>
</evidence>
<feature type="region of interest" description="Disordered" evidence="1">
    <location>
        <begin position="286"/>
        <end position="308"/>
    </location>
</feature>
<evidence type="ECO:0000256" key="1">
    <source>
        <dbReference type="SAM" id="MobiDB-lite"/>
    </source>
</evidence>
<dbReference type="Proteomes" id="UP000005801">
    <property type="component" value="Unassembled WGS sequence"/>
</dbReference>
<keyword evidence="2" id="KW-0472">Membrane</keyword>
<sequence length="308" mass="34000">MPSELDALLRELHERRPLDGEPLEIPQPTPELEAELLGMWSGCFEDRDPADGEGGLLALVQGLAWFAASARLALVAGVAVLAVFAACVVPTSYAVDLGLSVELTVEGEHAELPAKAMAEFLTEASGAERVDMMVHEVRTERGGVEASSTRLAVRLWGEDLPYGVLEEELRAEFPELLADVEVIERPLEGAVETVWARRLAHRTFHLALSEADVEAAREELLVRLYAQGFDEDEVVVKVRDRPDGHREIQIGIERNDIDVEGADAGRAEGNIEEELDELKWLIDPEQPPLPVLDGSERRFEVRKQPHGD</sequence>
<reference evidence="3 4" key="1">
    <citation type="submission" date="2007-06" db="EMBL/GenBank/DDBJ databases">
        <authorList>
            <person name="Shimkets L."/>
            <person name="Ferriera S."/>
            <person name="Johnson J."/>
            <person name="Kravitz S."/>
            <person name="Beeson K."/>
            <person name="Sutton G."/>
            <person name="Rogers Y.-H."/>
            <person name="Friedman R."/>
            <person name="Frazier M."/>
            <person name="Venter J.C."/>
        </authorList>
    </citation>
    <scope>NUCLEOTIDE SEQUENCE [LARGE SCALE GENOMIC DNA]</scope>
    <source>
        <strain evidence="3 4">SIR-1</strain>
    </source>
</reference>
<keyword evidence="2" id="KW-1133">Transmembrane helix</keyword>
<name>A6G349_9BACT</name>
<dbReference type="STRING" id="391625.PPSIR1_16470"/>
<keyword evidence="4" id="KW-1185">Reference proteome</keyword>
<keyword evidence="2" id="KW-0812">Transmembrane</keyword>
<dbReference type="AlphaFoldDB" id="A6G349"/>